<organism evidence="1 2">
    <name type="scientific">Cotesia glomerata</name>
    <name type="common">Lepidopteran parasitic wasp</name>
    <name type="synonym">Apanteles glomeratus</name>
    <dbReference type="NCBI Taxonomy" id="32391"/>
    <lineage>
        <taxon>Eukaryota</taxon>
        <taxon>Metazoa</taxon>
        <taxon>Ecdysozoa</taxon>
        <taxon>Arthropoda</taxon>
        <taxon>Hexapoda</taxon>
        <taxon>Insecta</taxon>
        <taxon>Pterygota</taxon>
        <taxon>Neoptera</taxon>
        <taxon>Endopterygota</taxon>
        <taxon>Hymenoptera</taxon>
        <taxon>Apocrita</taxon>
        <taxon>Ichneumonoidea</taxon>
        <taxon>Braconidae</taxon>
        <taxon>Microgastrinae</taxon>
        <taxon>Cotesia</taxon>
    </lineage>
</organism>
<comment type="caution">
    <text evidence="1">The sequence shown here is derived from an EMBL/GenBank/DDBJ whole genome shotgun (WGS) entry which is preliminary data.</text>
</comment>
<dbReference type="AlphaFoldDB" id="A0AAV7I5E5"/>
<accession>A0AAV7I5E5</accession>
<proteinExistence type="predicted"/>
<evidence type="ECO:0000313" key="2">
    <source>
        <dbReference type="Proteomes" id="UP000826195"/>
    </source>
</evidence>
<gene>
    <name evidence="1" type="ORF">KQX54_011745</name>
</gene>
<sequence length="144" mass="17240">MPEERSYRKGNRVQYINISDLDNSRALEAYSIWSYKIYKSYKIYSSKPSRAQYKIQRFDSRTSEYLTDEIWEIKVIIVFMTSYNSDQDYCRANKAYMIQSYFLTVEHGEIKILNYVQLTLLSCFGHKMIAIWDIPEHSKLIEVI</sequence>
<protein>
    <submittedName>
        <fullName evidence="1">Uncharacterized protein</fullName>
    </submittedName>
</protein>
<name>A0AAV7I5E5_COTGL</name>
<keyword evidence="2" id="KW-1185">Reference proteome</keyword>
<dbReference type="EMBL" id="JAHXZJ010002237">
    <property type="protein sequence ID" value="KAH0546580.1"/>
    <property type="molecule type" value="Genomic_DNA"/>
</dbReference>
<evidence type="ECO:0000313" key="1">
    <source>
        <dbReference type="EMBL" id="KAH0546580.1"/>
    </source>
</evidence>
<reference evidence="1 2" key="1">
    <citation type="journal article" date="2021" name="J. Hered.">
        <title>A chromosome-level genome assembly of the parasitoid wasp, Cotesia glomerata (Hymenoptera: Braconidae).</title>
        <authorList>
            <person name="Pinto B.J."/>
            <person name="Weis J.J."/>
            <person name="Gamble T."/>
            <person name="Ode P.J."/>
            <person name="Paul R."/>
            <person name="Zaspel J.M."/>
        </authorList>
    </citation>
    <scope>NUCLEOTIDE SEQUENCE [LARGE SCALE GENOMIC DNA]</scope>
    <source>
        <strain evidence="1">CgM1</strain>
    </source>
</reference>
<dbReference type="Proteomes" id="UP000826195">
    <property type="component" value="Unassembled WGS sequence"/>
</dbReference>